<keyword evidence="2" id="KW-0442">Lipid degradation</keyword>
<evidence type="ECO:0000256" key="1">
    <source>
        <dbReference type="ARBA" id="ARBA00023098"/>
    </source>
</evidence>
<accession>A0A7S2SJ03</accession>
<gene>
    <name evidence="4" type="ORF">RMAR1173_LOCUS15382</name>
</gene>
<keyword evidence="1 2" id="KW-0443">Lipid metabolism</keyword>
<keyword evidence="2" id="KW-0378">Hydrolase</keyword>
<dbReference type="GO" id="GO:0005737">
    <property type="term" value="C:cytoplasm"/>
    <property type="evidence" value="ECO:0007669"/>
    <property type="project" value="TreeGrafter"/>
</dbReference>
<comment type="caution">
    <text evidence="2">Lacks conserved residue(s) required for the propagation of feature annotation.</text>
</comment>
<proteinExistence type="predicted"/>
<dbReference type="InterPro" id="IPR002641">
    <property type="entry name" value="PNPLA_dom"/>
</dbReference>
<dbReference type="GO" id="GO:0019433">
    <property type="term" value="P:triglyceride catabolic process"/>
    <property type="evidence" value="ECO:0007669"/>
    <property type="project" value="TreeGrafter"/>
</dbReference>
<dbReference type="PROSITE" id="PS51635">
    <property type="entry name" value="PNPLA"/>
    <property type="match status" value="1"/>
</dbReference>
<dbReference type="EMBL" id="HBHJ01023369">
    <property type="protein sequence ID" value="CAD9701531.1"/>
    <property type="molecule type" value="Transcribed_RNA"/>
</dbReference>
<feature type="active site" description="Proton acceptor" evidence="2">
    <location>
        <position position="259"/>
    </location>
</feature>
<evidence type="ECO:0000256" key="2">
    <source>
        <dbReference type="PROSITE-ProRule" id="PRU01161"/>
    </source>
</evidence>
<dbReference type="PANTHER" id="PTHR12406">
    <property type="entry name" value="CALCIUM-INDEPENDENT PHOSPHOLIPASE A2 IPLA2 -RELATED"/>
    <property type="match status" value="1"/>
</dbReference>
<name>A0A7S2SJ03_9STRA</name>
<dbReference type="GO" id="GO:0055088">
    <property type="term" value="P:lipid homeostasis"/>
    <property type="evidence" value="ECO:0007669"/>
    <property type="project" value="TreeGrafter"/>
</dbReference>
<dbReference type="GO" id="GO:0005811">
    <property type="term" value="C:lipid droplet"/>
    <property type="evidence" value="ECO:0007669"/>
    <property type="project" value="TreeGrafter"/>
</dbReference>
<protein>
    <recommendedName>
        <fullName evidence="3">PNPLA domain-containing protein</fullName>
    </recommendedName>
</protein>
<dbReference type="AlphaFoldDB" id="A0A7S2SJ03"/>
<sequence>MVSLSSLVDGSPRRSLAQLCAQSALLCAVLAWVKYEVNLVSYRLWKRRNRGRYPDWCRALVESFGQNDLLLAFEAARTDGGSFDQSRAQYIQPKELLLDHICFAGGGFRTISYMGQLLYLEKRGFTRPGQTKFWGASFGAMFATGVIFSECNRHVSDLLIEGIMCYLERVHDDWWGMWGVCGEYMRDLLVEALPDDISAVNGRVHISITVLVPYPHNVLVSEFLSKQDFVDALIASQFIPGWTDGLVPFAMWRGRPCIDGGLFDNIPSPPPPPGDPSGWGRTRSGGFTSLVESFRRPTLEHGRFICRDAVAPITQVLTPPPAAAAEHSVIREIKRGYLDAMRAVQDAKGKVLQPTSTTGLVN</sequence>
<feature type="active site" description="Nucleophile" evidence="2">
    <location>
        <position position="137"/>
    </location>
</feature>
<dbReference type="InterPro" id="IPR033562">
    <property type="entry name" value="PLPL"/>
</dbReference>
<feature type="short sequence motif" description="DGA/G" evidence="2">
    <location>
        <begin position="259"/>
        <end position="261"/>
    </location>
</feature>
<feature type="short sequence motif" description="GXSXG" evidence="2">
    <location>
        <begin position="135"/>
        <end position="139"/>
    </location>
</feature>
<feature type="domain" description="PNPLA" evidence="3">
    <location>
        <begin position="101"/>
        <end position="272"/>
    </location>
</feature>
<dbReference type="GO" id="GO:0016020">
    <property type="term" value="C:membrane"/>
    <property type="evidence" value="ECO:0007669"/>
    <property type="project" value="TreeGrafter"/>
</dbReference>
<organism evidence="4">
    <name type="scientific">Rhizochromulina marina</name>
    <dbReference type="NCBI Taxonomy" id="1034831"/>
    <lineage>
        <taxon>Eukaryota</taxon>
        <taxon>Sar</taxon>
        <taxon>Stramenopiles</taxon>
        <taxon>Ochrophyta</taxon>
        <taxon>Dictyochophyceae</taxon>
        <taxon>Rhizochromulinales</taxon>
        <taxon>Rhizochromulina</taxon>
    </lineage>
</organism>
<dbReference type="GO" id="GO:0004806">
    <property type="term" value="F:triacylglycerol lipase activity"/>
    <property type="evidence" value="ECO:0007669"/>
    <property type="project" value="TreeGrafter"/>
</dbReference>
<dbReference type="InterPro" id="IPR016035">
    <property type="entry name" value="Acyl_Trfase/lysoPLipase"/>
</dbReference>
<evidence type="ECO:0000313" key="4">
    <source>
        <dbReference type="EMBL" id="CAD9701531.1"/>
    </source>
</evidence>
<evidence type="ECO:0000259" key="3">
    <source>
        <dbReference type="PROSITE" id="PS51635"/>
    </source>
</evidence>
<dbReference type="PANTHER" id="PTHR12406:SF7">
    <property type="entry name" value="PATATIN-LIKE PHOSPHOLIPASE DOMAIN-CONTAINING PROTEIN 4"/>
    <property type="match status" value="1"/>
</dbReference>
<reference evidence="4" key="1">
    <citation type="submission" date="2021-01" db="EMBL/GenBank/DDBJ databases">
        <authorList>
            <person name="Corre E."/>
            <person name="Pelletier E."/>
            <person name="Niang G."/>
            <person name="Scheremetjew M."/>
            <person name="Finn R."/>
            <person name="Kale V."/>
            <person name="Holt S."/>
            <person name="Cochrane G."/>
            <person name="Meng A."/>
            <person name="Brown T."/>
            <person name="Cohen L."/>
        </authorList>
    </citation>
    <scope>NUCLEOTIDE SEQUENCE</scope>
    <source>
        <strain evidence="4">CCMP1243</strain>
    </source>
</reference>
<dbReference type="Pfam" id="PF01734">
    <property type="entry name" value="Patatin"/>
    <property type="match status" value="1"/>
</dbReference>
<dbReference type="SUPFAM" id="SSF52151">
    <property type="entry name" value="FabD/lysophospholipase-like"/>
    <property type="match status" value="1"/>
</dbReference>